<reference evidence="2" key="1">
    <citation type="journal article" date="2005" name="Nature">
        <title>The map-based sequence of the rice genome.</title>
        <authorList>
            <consortium name="International rice genome sequencing project (IRGSP)"/>
            <person name="Matsumoto T."/>
            <person name="Wu J."/>
            <person name="Kanamori H."/>
            <person name="Katayose Y."/>
            <person name="Fujisawa M."/>
            <person name="Namiki N."/>
            <person name="Mizuno H."/>
            <person name="Yamamoto K."/>
            <person name="Antonio B.A."/>
            <person name="Baba T."/>
            <person name="Sakata K."/>
            <person name="Nagamura Y."/>
            <person name="Aoki H."/>
            <person name="Arikawa K."/>
            <person name="Arita K."/>
            <person name="Bito T."/>
            <person name="Chiden Y."/>
            <person name="Fujitsuka N."/>
            <person name="Fukunaka R."/>
            <person name="Hamada M."/>
            <person name="Harada C."/>
            <person name="Hayashi A."/>
            <person name="Hijishita S."/>
            <person name="Honda M."/>
            <person name="Hosokawa S."/>
            <person name="Ichikawa Y."/>
            <person name="Idonuma A."/>
            <person name="Iijima M."/>
            <person name="Ikeda M."/>
            <person name="Ikeno M."/>
            <person name="Ito K."/>
            <person name="Ito S."/>
            <person name="Ito T."/>
            <person name="Ito Y."/>
            <person name="Ito Y."/>
            <person name="Iwabuchi A."/>
            <person name="Kamiya K."/>
            <person name="Karasawa W."/>
            <person name="Kurita K."/>
            <person name="Katagiri S."/>
            <person name="Kikuta A."/>
            <person name="Kobayashi H."/>
            <person name="Kobayashi N."/>
            <person name="Machita K."/>
            <person name="Maehara T."/>
            <person name="Masukawa M."/>
            <person name="Mizubayashi T."/>
            <person name="Mukai Y."/>
            <person name="Nagasaki H."/>
            <person name="Nagata Y."/>
            <person name="Naito S."/>
            <person name="Nakashima M."/>
            <person name="Nakama Y."/>
            <person name="Nakamichi Y."/>
            <person name="Nakamura M."/>
            <person name="Meguro A."/>
            <person name="Negishi M."/>
            <person name="Ohta I."/>
            <person name="Ohta T."/>
            <person name="Okamoto M."/>
            <person name="Ono N."/>
            <person name="Saji S."/>
            <person name="Sakaguchi M."/>
            <person name="Sakai K."/>
            <person name="Shibata M."/>
            <person name="Shimokawa T."/>
            <person name="Song J."/>
            <person name="Takazaki Y."/>
            <person name="Terasawa K."/>
            <person name="Tsugane M."/>
            <person name="Tsuji K."/>
            <person name="Ueda S."/>
            <person name="Waki K."/>
            <person name="Yamagata H."/>
            <person name="Yamamoto M."/>
            <person name="Yamamoto S."/>
            <person name="Yamane H."/>
            <person name="Yoshiki S."/>
            <person name="Yoshihara R."/>
            <person name="Yukawa K."/>
            <person name="Zhong H."/>
            <person name="Yano M."/>
            <person name="Yuan Q."/>
            <person name="Ouyang S."/>
            <person name="Liu J."/>
            <person name="Jones K.M."/>
            <person name="Gansberger K."/>
            <person name="Moffat K."/>
            <person name="Hill J."/>
            <person name="Bera J."/>
            <person name="Fadrosh D."/>
            <person name="Jin S."/>
            <person name="Johri S."/>
            <person name="Kim M."/>
            <person name="Overton L."/>
            <person name="Reardon M."/>
            <person name="Tsitrin T."/>
            <person name="Vuong H."/>
            <person name="Weaver B."/>
            <person name="Ciecko A."/>
            <person name="Tallon L."/>
            <person name="Jackson J."/>
            <person name="Pai G."/>
            <person name="Aken S.V."/>
            <person name="Utterback T."/>
            <person name="Reidmuller S."/>
            <person name="Feldblyum T."/>
            <person name="Hsiao J."/>
            <person name="Zismann V."/>
            <person name="Iobst S."/>
            <person name="de Vazeille A.R."/>
            <person name="Buell C.R."/>
            <person name="Ying K."/>
            <person name="Li Y."/>
            <person name="Lu T."/>
            <person name="Huang Y."/>
            <person name="Zhao Q."/>
            <person name="Feng Q."/>
            <person name="Zhang L."/>
            <person name="Zhu J."/>
            <person name="Weng Q."/>
            <person name="Mu J."/>
            <person name="Lu Y."/>
            <person name="Fan D."/>
            <person name="Liu Y."/>
            <person name="Guan J."/>
            <person name="Zhang Y."/>
            <person name="Yu S."/>
            <person name="Liu X."/>
            <person name="Zhang Y."/>
            <person name="Hong G."/>
            <person name="Han B."/>
            <person name="Choisne N."/>
            <person name="Demange N."/>
            <person name="Orjeda G."/>
            <person name="Samain S."/>
            <person name="Cattolico L."/>
            <person name="Pelletier E."/>
            <person name="Couloux A."/>
            <person name="Segurens B."/>
            <person name="Wincker P."/>
            <person name="D'Hont A."/>
            <person name="Scarpelli C."/>
            <person name="Weissenbach J."/>
            <person name="Salanoubat M."/>
            <person name="Quetier F."/>
            <person name="Yu Y."/>
            <person name="Kim H.R."/>
            <person name="Rambo T."/>
            <person name="Currie J."/>
            <person name="Collura K."/>
            <person name="Luo M."/>
            <person name="Yang T."/>
            <person name="Ammiraju J.S.S."/>
            <person name="Engler F."/>
            <person name="Soderlund C."/>
            <person name="Wing R.A."/>
            <person name="Palmer L.E."/>
            <person name="de la Bastide M."/>
            <person name="Spiegel L."/>
            <person name="Nascimento L."/>
            <person name="Zutavern T."/>
            <person name="O'Shaughnessy A."/>
            <person name="Dike S."/>
            <person name="Dedhia N."/>
            <person name="Preston R."/>
            <person name="Balija V."/>
            <person name="McCombie W.R."/>
            <person name="Chow T."/>
            <person name="Chen H."/>
            <person name="Chung M."/>
            <person name="Chen C."/>
            <person name="Shaw J."/>
            <person name="Wu H."/>
            <person name="Hsiao K."/>
            <person name="Chao Y."/>
            <person name="Chu M."/>
            <person name="Cheng C."/>
            <person name="Hour A."/>
            <person name="Lee P."/>
            <person name="Lin S."/>
            <person name="Lin Y."/>
            <person name="Liou J."/>
            <person name="Liu S."/>
            <person name="Hsing Y."/>
            <person name="Raghuvanshi S."/>
            <person name="Mohanty A."/>
            <person name="Bharti A.K."/>
            <person name="Gaur A."/>
            <person name="Gupta V."/>
            <person name="Kumar D."/>
            <person name="Ravi V."/>
            <person name="Vij S."/>
            <person name="Kapur A."/>
            <person name="Khurana P."/>
            <person name="Khurana P."/>
            <person name="Khurana J.P."/>
            <person name="Tyagi A.K."/>
            <person name="Gaikwad K."/>
            <person name="Singh A."/>
            <person name="Dalal V."/>
            <person name="Srivastava S."/>
            <person name="Dixit A."/>
            <person name="Pal A.K."/>
            <person name="Ghazi I.A."/>
            <person name="Yadav M."/>
            <person name="Pandit A."/>
            <person name="Bhargava A."/>
            <person name="Sureshbabu K."/>
            <person name="Batra K."/>
            <person name="Sharma T.R."/>
            <person name="Mohapatra T."/>
            <person name="Singh N.K."/>
            <person name="Messing J."/>
            <person name="Nelson A.B."/>
            <person name="Fuks G."/>
            <person name="Kavchok S."/>
            <person name="Keizer G."/>
            <person name="Linton E."/>
            <person name="Llaca V."/>
            <person name="Song R."/>
            <person name="Tanyolac B."/>
            <person name="Young S."/>
            <person name="Ho-Il K."/>
            <person name="Hahn J.H."/>
            <person name="Sangsakoo G."/>
            <person name="Vanavichit A."/>
            <person name="de Mattos Luiz.A.T."/>
            <person name="Zimmer P.D."/>
            <person name="Malone G."/>
            <person name="Dellagostin O."/>
            <person name="de Oliveira A.C."/>
            <person name="Bevan M."/>
            <person name="Bancroft I."/>
            <person name="Minx P."/>
            <person name="Cordum H."/>
            <person name="Wilson R."/>
            <person name="Cheng Z."/>
            <person name="Jin W."/>
            <person name="Jiang J."/>
            <person name="Leong S.A."/>
            <person name="Iwama H."/>
            <person name="Gojobori T."/>
            <person name="Itoh T."/>
            <person name="Niimura Y."/>
            <person name="Fujii Y."/>
            <person name="Habara T."/>
            <person name="Sakai H."/>
            <person name="Sato Y."/>
            <person name="Wilson G."/>
            <person name="Kumar K."/>
            <person name="McCouch S."/>
            <person name="Juretic N."/>
            <person name="Hoen D."/>
            <person name="Wright S."/>
            <person name="Bruskiewich R."/>
            <person name="Bureau T."/>
            <person name="Miyao A."/>
            <person name="Hirochika H."/>
            <person name="Nishikawa T."/>
            <person name="Kadowaki K."/>
            <person name="Sugiura M."/>
            <person name="Burr B."/>
            <person name="Sasaki T."/>
        </authorList>
    </citation>
    <scope>NUCLEOTIDE SEQUENCE [LARGE SCALE GENOMIC DNA]</scope>
    <source>
        <strain evidence="2">cv. Nipponbare</strain>
    </source>
</reference>
<organism evidence="1 2">
    <name type="scientific">Oryza sativa subsp. japonica</name>
    <name type="common">Rice</name>
    <dbReference type="NCBI Taxonomy" id="39947"/>
    <lineage>
        <taxon>Eukaryota</taxon>
        <taxon>Viridiplantae</taxon>
        <taxon>Streptophyta</taxon>
        <taxon>Embryophyta</taxon>
        <taxon>Tracheophyta</taxon>
        <taxon>Spermatophyta</taxon>
        <taxon>Magnoliopsida</taxon>
        <taxon>Liliopsida</taxon>
        <taxon>Poales</taxon>
        <taxon>Poaceae</taxon>
        <taxon>BOP clade</taxon>
        <taxon>Oryzoideae</taxon>
        <taxon>Oryzeae</taxon>
        <taxon>Oryzinae</taxon>
        <taxon>Oryza</taxon>
        <taxon>Oryza sativa</taxon>
    </lineage>
</organism>
<gene>
    <name evidence="1" type="primary">OSJNBa0013H03.16</name>
</gene>
<proteinExistence type="predicted"/>
<evidence type="ECO:0000313" key="1">
    <source>
        <dbReference type="EMBL" id="BAD05649.1"/>
    </source>
</evidence>
<protein>
    <submittedName>
        <fullName evidence="1">Uncharacterized protein</fullName>
    </submittedName>
</protein>
<accession>Q6Z0J8</accession>
<dbReference type="Proteomes" id="UP000000763">
    <property type="component" value="Chromosome 8"/>
</dbReference>
<sequence length="72" mass="7970">MAPSYVAVGSRDYARRGGGRRPRIEVRGGAAVAVGSREKNGRPRERRRVAFLLELVPITPQNDSKIHPLNYA</sequence>
<name>Q6Z0J8_ORYSJ</name>
<dbReference type="EMBL" id="AP005489">
    <property type="protein sequence ID" value="BAD05649.1"/>
    <property type="molecule type" value="Genomic_DNA"/>
</dbReference>
<evidence type="ECO:0000313" key="2">
    <source>
        <dbReference type="Proteomes" id="UP000000763"/>
    </source>
</evidence>
<dbReference type="AlphaFoldDB" id="Q6Z0J8"/>
<reference evidence="2" key="2">
    <citation type="journal article" date="2008" name="Nucleic Acids Res.">
        <title>The rice annotation project database (RAP-DB): 2008 update.</title>
        <authorList>
            <consortium name="The rice annotation project (RAP)"/>
        </authorList>
    </citation>
    <scope>GENOME REANNOTATION</scope>
    <source>
        <strain evidence="2">cv. Nipponbare</strain>
    </source>
</reference>